<keyword evidence="3" id="KW-1185">Reference proteome</keyword>
<feature type="region of interest" description="Disordered" evidence="1">
    <location>
        <begin position="160"/>
        <end position="184"/>
    </location>
</feature>
<evidence type="ECO:0000313" key="3">
    <source>
        <dbReference type="Proteomes" id="UP000799324"/>
    </source>
</evidence>
<feature type="region of interest" description="Disordered" evidence="1">
    <location>
        <begin position="1"/>
        <end position="143"/>
    </location>
</feature>
<gene>
    <name evidence="2" type="ORF">K491DRAFT_721010</name>
</gene>
<feature type="compositionally biased region" description="Polar residues" evidence="1">
    <location>
        <begin position="447"/>
        <end position="466"/>
    </location>
</feature>
<organism evidence="2 3">
    <name type="scientific">Lophiostoma macrostomum CBS 122681</name>
    <dbReference type="NCBI Taxonomy" id="1314788"/>
    <lineage>
        <taxon>Eukaryota</taxon>
        <taxon>Fungi</taxon>
        <taxon>Dikarya</taxon>
        <taxon>Ascomycota</taxon>
        <taxon>Pezizomycotina</taxon>
        <taxon>Dothideomycetes</taxon>
        <taxon>Pleosporomycetidae</taxon>
        <taxon>Pleosporales</taxon>
        <taxon>Lophiostomataceae</taxon>
        <taxon>Lophiostoma</taxon>
    </lineage>
</organism>
<protein>
    <submittedName>
        <fullName evidence="2">Uncharacterized protein</fullName>
    </submittedName>
</protein>
<reference evidence="2" key="1">
    <citation type="journal article" date="2020" name="Stud. Mycol.">
        <title>101 Dothideomycetes genomes: a test case for predicting lifestyles and emergence of pathogens.</title>
        <authorList>
            <person name="Haridas S."/>
            <person name="Albert R."/>
            <person name="Binder M."/>
            <person name="Bloem J."/>
            <person name="Labutti K."/>
            <person name="Salamov A."/>
            <person name="Andreopoulos B."/>
            <person name="Baker S."/>
            <person name="Barry K."/>
            <person name="Bills G."/>
            <person name="Bluhm B."/>
            <person name="Cannon C."/>
            <person name="Castanera R."/>
            <person name="Culley D."/>
            <person name="Daum C."/>
            <person name="Ezra D."/>
            <person name="Gonzalez J."/>
            <person name="Henrissat B."/>
            <person name="Kuo A."/>
            <person name="Liang C."/>
            <person name="Lipzen A."/>
            <person name="Lutzoni F."/>
            <person name="Magnuson J."/>
            <person name="Mondo S."/>
            <person name="Nolan M."/>
            <person name="Ohm R."/>
            <person name="Pangilinan J."/>
            <person name="Park H.-J."/>
            <person name="Ramirez L."/>
            <person name="Alfaro M."/>
            <person name="Sun H."/>
            <person name="Tritt A."/>
            <person name="Yoshinaga Y."/>
            <person name="Zwiers L.-H."/>
            <person name="Turgeon B."/>
            <person name="Goodwin S."/>
            <person name="Spatafora J."/>
            <person name="Crous P."/>
            <person name="Grigoriev I."/>
        </authorList>
    </citation>
    <scope>NUCLEOTIDE SEQUENCE</scope>
    <source>
        <strain evidence="2">CBS 122681</strain>
    </source>
</reference>
<feature type="region of interest" description="Disordered" evidence="1">
    <location>
        <begin position="201"/>
        <end position="227"/>
    </location>
</feature>
<evidence type="ECO:0000256" key="1">
    <source>
        <dbReference type="SAM" id="MobiDB-lite"/>
    </source>
</evidence>
<accession>A0A6A6SQM3</accession>
<name>A0A6A6SQM3_9PLEO</name>
<feature type="compositionally biased region" description="Polar residues" evidence="1">
    <location>
        <begin position="1"/>
        <end position="14"/>
    </location>
</feature>
<proteinExistence type="predicted"/>
<feature type="compositionally biased region" description="Basic and acidic residues" evidence="1">
    <location>
        <begin position="55"/>
        <end position="69"/>
    </location>
</feature>
<dbReference type="AlphaFoldDB" id="A0A6A6SQM3"/>
<feature type="region of interest" description="Disordered" evidence="1">
    <location>
        <begin position="434"/>
        <end position="490"/>
    </location>
</feature>
<sequence>MAEETPSTGPSQPMANLEATKVVDSVVEDTQMKDAQVEAPLTEKGQVEECQNEESQVKERAVDEQKSEEAQLITDANNKSAAAVELDGDSKQEAQLTTNTDDNSTAIVEAEADPKQEAQLTTNTNDTSAAIVEPEADPKQDAQLTINTKDSFAAAVELQADPEQATKRKAAAKESAPAKKSRQTVGIQSCFADLIAEEKRQGLHGRAPQRPAPSGPNTSHAALPSRSGAQNVEITRQNAPTTAAASQHAPAVSATLSSHHDELNKLCSRVLSRTPNVPQTPQVHSAVQGHTANPAVLKDFRGPVAEPPFSQHQDQVFRPGPNGLPLKSENSFTDTDIARATNLAIQHAYRQSNTQQPTVNPQQMAPGYIAHSVSASPFLNQAMQIISKVIGANYQIPPGHDPREYGRYMLSQAYQYIQRAQADASARQTLTPARPGLVKNPAAHPQSAPQNPQNAWASLGNPQQPQVGGMAGQARQQQAAAGQAQTPSGGVSIAQAQQLEPGAAPHWIKAGYGRFRVPPPPFQLTARQTVEQAMVNSKAFFNQLSDQVTRDSANMYTQINNTAREIQLLNRQALIALDPDSGPSTHDPRLQECVQAKLEDGQVVLGLKEGAKLGTFTDDSKAWKMGKIVDVDAGLSPPGRDGKRMGKITLYITE</sequence>
<feature type="compositionally biased region" description="Polar residues" evidence="1">
    <location>
        <begin position="118"/>
        <end position="128"/>
    </location>
</feature>
<feature type="compositionally biased region" description="Low complexity" evidence="1">
    <location>
        <begin position="472"/>
        <end position="490"/>
    </location>
</feature>
<evidence type="ECO:0000313" key="2">
    <source>
        <dbReference type="EMBL" id="KAF2650146.1"/>
    </source>
</evidence>
<dbReference type="Proteomes" id="UP000799324">
    <property type="component" value="Unassembled WGS sequence"/>
</dbReference>
<feature type="compositionally biased region" description="Polar residues" evidence="1">
    <location>
        <begin position="93"/>
        <end position="106"/>
    </location>
</feature>
<dbReference type="EMBL" id="MU004465">
    <property type="protein sequence ID" value="KAF2650146.1"/>
    <property type="molecule type" value="Genomic_DNA"/>
</dbReference>